<evidence type="ECO:0000313" key="1">
    <source>
        <dbReference type="EMBL" id="KCW85989.1"/>
    </source>
</evidence>
<protein>
    <submittedName>
        <fullName evidence="1">Uncharacterized protein</fullName>
    </submittedName>
</protein>
<accession>A0A059D6A5</accession>
<dbReference type="EMBL" id="KK198754">
    <property type="protein sequence ID" value="KCW85989.1"/>
    <property type="molecule type" value="Genomic_DNA"/>
</dbReference>
<dbReference type="InParanoid" id="A0A059D6A5"/>
<dbReference type="Gramene" id="KCW85989">
    <property type="protein sequence ID" value="KCW85989"/>
    <property type="gene ID" value="EUGRSUZ_B02692"/>
</dbReference>
<gene>
    <name evidence="1" type="ORF">EUGRSUZ_B02692</name>
</gene>
<dbReference type="AlphaFoldDB" id="A0A059D6A5"/>
<name>A0A059D6A5_EUCGR</name>
<reference evidence="1" key="1">
    <citation type="submission" date="2013-07" db="EMBL/GenBank/DDBJ databases">
        <title>The genome of Eucalyptus grandis.</title>
        <authorList>
            <person name="Schmutz J."/>
            <person name="Hayes R."/>
            <person name="Myburg A."/>
            <person name="Tuskan G."/>
            <person name="Grattapaglia D."/>
            <person name="Rokhsar D.S."/>
        </authorList>
    </citation>
    <scope>NUCLEOTIDE SEQUENCE</scope>
    <source>
        <tissue evidence="1">Leaf extractions</tissue>
    </source>
</reference>
<proteinExistence type="predicted"/>
<organism evidence="1">
    <name type="scientific">Eucalyptus grandis</name>
    <name type="common">Flooded gum</name>
    <dbReference type="NCBI Taxonomy" id="71139"/>
    <lineage>
        <taxon>Eukaryota</taxon>
        <taxon>Viridiplantae</taxon>
        <taxon>Streptophyta</taxon>
        <taxon>Embryophyta</taxon>
        <taxon>Tracheophyta</taxon>
        <taxon>Spermatophyta</taxon>
        <taxon>Magnoliopsida</taxon>
        <taxon>eudicotyledons</taxon>
        <taxon>Gunneridae</taxon>
        <taxon>Pentapetalae</taxon>
        <taxon>rosids</taxon>
        <taxon>malvids</taxon>
        <taxon>Myrtales</taxon>
        <taxon>Myrtaceae</taxon>
        <taxon>Myrtoideae</taxon>
        <taxon>Eucalypteae</taxon>
        <taxon>Eucalyptus</taxon>
    </lineage>
</organism>
<sequence>MLHRASSLQVQVRIASMKEVGIQANRGEWETHPFISTSIHPHIHDCSGILPRKRMLRSRQITSNQL</sequence>